<gene>
    <name evidence="2" type="ORF">CCUS01_02406</name>
</gene>
<name>A0AAI9TVQ2_9PEZI</name>
<keyword evidence="3" id="KW-1185">Reference proteome</keyword>
<accession>A0AAI9TVQ2</accession>
<feature type="compositionally biased region" description="Low complexity" evidence="1">
    <location>
        <begin position="60"/>
        <end position="69"/>
    </location>
</feature>
<sequence length="182" mass="19632">MRKAGGAAHKVTDTAHEGLCPHTPVARRMPPSIAICKLTPSLEGRTPTRNPSAIYPPTPSGQTGQTGTDRGVGDPRRRVPPVKPPPTVSPSIRLVWWDLGHGSPSRALECGHTLRNVKCLVGRTSLFYPRPSAPLSLESLPSPPLNPPGHSQQVRRTPHFSAIFALGRAFEKLKFGVLDDSH</sequence>
<comment type="caution">
    <text evidence="2">The sequence shown here is derived from an EMBL/GenBank/DDBJ whole genome shotgun (WGS) entry which is preliminary data.</text>
</comment>
<protein>
    <submittedName>
        <fullName evidence="2">Uncharacterized protein</fullName>
    </submittedName>
</protein>
<feature type="region of interest" description="Disordered" evidence="1">
    <location>
        <begin position="39"/>
        <end position="87"/>
    </location>
</feature>
<dbReference type="AlphaFoldDB" id="A0AAI9TVQ2"/>
<evidence type="ECO:0000313" key="3">
    <source>
        <dbReference type="Proteomes" id="UP001239213"/>
    </source>
</evidence>
<proteinExistence type="predicted"/>
<evidence type="ECO:0000256" key="1">
    <source>
        <dbReference type="SAM" id="MobiDB-lite"/>
    </source>
</evidence>
<dbReference type="EMBL" id="MPDP01000315">
    <property type="protein sequence ID" value="KAK1446847.1"/>
    <property type="molecule type" value="Genomic_DNA"/>
</dbReference>
<reference evidence="2" key="1">
    <citation type="submission" date="2016-11" db="EMBL/GenBank/DDBJ databases">
        <title>The genome sequence of Colletotrichum cuscutae.</title>
        <authorList>
            <person name="Baroncelli R."/>
        </authorList>
    </citation>
    <scope>NUCLEOTIDE SEQUENCE</scope>
    <source>
        <strain evidence="2">IMI 304802</strain>
    </source>
</reference>
<evidence type="ECO:0000313" key="2">
    <source>
        <dbReference type="EMBL" id="KAK1446847.1"/>
    </source>
</evidence>
<organism evidence="2 3">
    <name type="scientific">Colletotrichum cuscutae</name>
    <dbReference type="NCBI Taxonomy" id="1209917"/>
    <lineage>
        <taxon>Eukaryota</taxon>
        <taxon>Fungi</taxon>
        <taxon>Dikarya</taxon>
        <taxon>Ascomycota</taxon>
        <taxon>Pezizomycotina</taxon>
        <taxon>Sordariomycetes</taxon>
        <taxon>Hypocreomycetidae</taxon>
        <taxon>Glomerellales</taxon>
        <taxon>Glomerellaceae</taxon>
        <taxon>Colletotrichum</taxon>
        <taxon>Colletotrichum acutatum species complex</taxon>
    </lineage>
</organism>
<dbReference type="Proteomes" id="UP001239213">
    <property type="component" value="Unassembled WGS sequence"/>
</dbReference>